<evidence type="ECO:0000256" key="1">
    <source>
        <dbReference type="SAM" id="Phobius"/>
    </source>
</evidence>
<evidence type="ECO:0000313" key="2">
    <source>
        <dbReference type="EMBL" id="TSD53702.1"/>
    </source>
</evidence>
<keyword evidence="3" id="KW-1185">Reference proteome</keyword>
<evidence type="ECO:0000313" key="3">
    <source>
        <dbReference type="Proteomes" id="UP000316988"/>
    </source>
</evidence>
<feature type="transmembrane region" description="Helical" evidence="1">
    <location>
        <begin position="89"/>
        <end position="110"/>
    </location>
</feature>
<dbReference type="Pfam" id="PF04018">
    <property type="entry name" value="VCA0040-like"/>
    <property type="match status" value="1"/>
</dbReference>
<protein>
    <submittedName>
        <fullName evidence="2">DUF368 domain-containing protein</fullName>
    </submittedName>
</protein>
<name>A0A554RI68_9ACTN</name>
<feature type="transmembrane region" description="Helical" evidence="1">
    <location>
        <begin position="178"/>
        <end position="209"/>
    </location>
</feature>
<keyword evidence="1" id="KW-1133">Transmembrane helix</keyword>
<feature type="transmembrane region" description="Helical" evidence="1">
    <location>
        <begin position="152"/>
        <end position="171"/>
    </location>
</feature>
<dbReference type="Proteomes" id="UP000316988">
    <property type="component" value="Unassembled WGS sequence"/>
</dbReference>
<accession>A0A554RI68</accession>
<keyword evidence="1" id="KW-0472">Membrane</keyword>
<proteinExistence type="predicted"/>
<comment type="caution">
    <text evidence="2">The sequence shown here is derived from an EMBL/GenBank/DDBJ whole genome shotgun (WGS) entry which is preliminary data.</text>
</comment>
<feature type="transmembrane region" description="Helical" evidence="1">
    <location>
        <begin position="221"/>
        <end position="245"/>
    </location>
</feature>
<feature type="transmembrane region" description="Helical" evidence="1">
    <location>
        <begin position="289"/>
        <end position="309"/>
    </location>
</feature>
<dbReference type="EMBL" id="VLNT01000029">
    <property type="protein sequence ID" value="TSD53702.1"/>
    <property type="molecule type" value="Genomic_DNA"/>
</dbReference>
<dbReference type="OrthoDB" id="9793746at2"/>
<dbReference type="PANTHER" id="PTHR37308:SF1">
    <property type="entry name" value="POLYPRENYL-PHOSPHATE TRANSPORTER"/>
    <property type="match status" value="1"/>
</dbReference>
<feature type="transmembrane region" description="Helical" evidence="1">
    <location>
        <begin position="122"/>
        <end position="140"/>
    </location>
</feature>
<organism evidence="2 3">
    <name type="scientific">Aeromicrobium piscarium</name>
    <dbReference type="NCBI Taxonomy" id="2590901"/>
    <lineage>
        <taxon>Bacteria</taxon>
        <taxon>Bacillati</taxon>
        <taxon>Actinomycetota</taxon>
        <taxon>Actinomycetes</taxon>
        <taxon>Propionibacteriales</taxon>
        <taxon>Nocardioidaceae</taxon>
        <taxon>Aeromicrobium</taxon>
    </lineage>
</organism>
<dbReference type="AlphaFoldDB" id="A0A554RI68"/>
<dbReference type="PANTHER" id="PTHR37308">
    <property type="entry name" value="INTEGRAL MEMBRANE PROTEIN"/>
    <property type="match status" value="1"/>
</dbReference>
<keyword evidence="1" id="KW-0812">Transmembrane</keyword>
<reference evidence="2 3" key="1">
    <citation type="submission" date="2019-07" db="EMBL/GenBank/DDBJ databases">
        <authorList>
            <person name="Zhao L.H."/>
        </authorList>
    </citation>
    <scope>NUCLEOTIDE SEQUENCE [LARGE SCALE GENOMIC DNA]</scope>
    <source>
        <strain evidence="2 3">Co35</strain>
    </source>
</reference>
<sequence length="317" mass="33436">MTRSAHGWRAAVGWCPVRPTRTLLDVVRGGFIGLVEIVPGVSGGTVALIIGLYETLIDSAGHLARGLLRLVADPIRGRGTARARHDLSAVQWGIVLPVVVGMAVAVITAARLLAPVIEDHPVEARAFFAGLILISIAVPARMVGERWRGREVALAVLAAVAAFLVTGIPPATIEDPPLWIVGLAAAVAICALVMPGLSGSFILLVLGLYAPTLDALNDRNLAYIAVFGLGAVIGLGGFVQVLRWLLREHRRITLAIMTGLMAGSLRALWPWQTDESALLAPSGSLTMPMTLFAIGAALVLTLLIAEALVHRRRAVIT</sequence>
<gene>
    <name evidence="2" type="ORF">FNM00_17945</name>
</gene>
<dbReference type="InterPro" id="IPR007163">
    <property type="entry name" value="VCA0040-like"/>
</dbReference>